<dbReference type="CDD" id="cd00093">
    <property type="entry name" value="HTH_XRE"/>
    <property type="match status" value="1"/>
</dbReference>
<feature type="domain" description="HTH cro/C1-type" evidence="2">
    <location>
        <begin position="18"/>
        <end position="72"/>
    </location>
</feature>
<dbReference type="PANTHER" id="PTHR46797:SF1">
    <property type="entry name" value="METHYLPHOSPHONATE SYNTHASE"/>
    <property type="match status" value="1"/>
</dbReference>
<dbReference type="InterPro" id="IPR010982">
    <property type="entry name" value="Lambda_DNA-bd_dom_sf"/>
</dbReference>
<accession>A0A1I5BBE4</accession>
<dbReference type="SMART" id="SM00530">
    <property type="entry name" value="HTH_XRE"/>
    <property type="match status" value="1"/>
</dbReference>
<dbReference type="PANTHER" id="PTHR46797">
    <property type="entry name" value="HTH-TYPE TRANSCRIPTIONAL REGULATOR"/>
    <property type="match status" value="1"/>
</dbReference>
<dbReference type="AlphaFoldDB" id="A0A1I5BBE4"/>
<dbReference type="Pfam" id="PF01381">
    <property type="entry name" value="HTH_3"/>
    <property type="match status" value="1"/>
</dbReference>
<dbReference type="RefSeq" id="WP_207646179.1">
    <property type="nucleotide sequence ID" value="NZ_FOVK01000004.1"/>
</dbReference>
<dbReference type="Proteomes" id="UP000181899">
    <property type="component" value="Unassembled WGS sequence"/>
</dbReference>
<dbReference type="EMBL" id="FOVK01000004">
    <property type="protein sequence ID" value="SFN72007.1"/>
    <property type="molecule type" value="Genomic_DNA"/>
</dbReference>
<evidence type="ECO:0000313" key="4">
    <source>
        <dbReference type="Proteomes" id="UP000181899"/>
    </source>
</evidence>
<evidence type="ECO:0000259" key="2">
    <source>
        <dbReference type="PROSITE" id="PS50943"/>
    </source>
</evidence>
<dbReference type="GO" id="GO:0003677">
    <property type="term" value="F:DNA binding"/>
    <property type="evidence" value="ECO:0007669"/>
    <property type="project" value="UniProtKB-KW"/>
</dbReference>
<dbReference type="GO" id="GO:0005829">
    <property type="term" value="C:cytosol"/>
    <property type="evidence" value="ECO:0007669"/>
    <property type="project" value="TreeGrafter"/>
</dbReference>
<evidence type="ECO:0000313" key="3">
    <source>
        <dbReference type="EMBL" id="SFN72007.1"/>
    </source>
</evidence>
<name>A0A1I5BBE4_9CLOT</name>
<sequence length="76" mass="8783">MNRIDINIDSIQDIGQIIRSRRKYLGLTQKELGSILGKSNTYLSDIEVGKTMPSLKTIIILCNKLNLEFRILDRKY</sequence>
<evidence type="ECO:0000256" key="1">
    <source>
        <dbReference type="ARBA" id="ARBA00023125"/>
    </source>
</evidence>
<proteinExistence type="predicted"/>
<dbReference type="InterPro" id="IPR001387">
    <property type="entry name" value="Cro/C1-type_HTH"/>
</dbReference>
<protein>
    <submittedName>
        <fullName evidence="3">Helix-turn-helix</fullName>
    </submittedName>
</protein>
<dbReference type="GO" id="GO:0003700">
    <property type="term" value="F:DNA-binding transcription factor activity"/>
    <property type="evidence" value="ECO:0007669"/>
    <property type="project" value="TreeGrafter"/>
</dbReference>
<keyword evidence="1" id="KW-0238">DNA-binding</keyword>
<organism evidence="3 4">
    <name type="scientific">Proteiniclasticum ruminis</name>
    <dbReference type="NCBI Taxonomy" id="398199"/>
    <lineage>
        <taxon>Bacteria</taxon>
        <taxon>Bacillati</taxon>
        <taxon>Bacillota</taxon>
        <taxon>Clostridia</taxon>
        <taxon>Eubacteriales</taxon>
        <taxon>Clostridiaceae</taxon>
        <taxon>Proteiniclasticum</taxon>
    </lineage>
</organism>
<gene>
    <name evidence="3" type="ORF">SAMN04488695_104115</name>
</gene>
<dbReference type="SUPFAM" id="SSF47413">
    <property type="entry name" value="lambda repressor-like DNA-binding domains"/>
    <property type="match status" value="1"/>
</dbReference>
<dbReference type="PROSITE" id="PS50943">
    <property type="entry name" value="HTH_CROC1"/>
    <property type="match status" value="1"/>
</dbReference>
<reference evidence="3 4" key="1">
    <citation type="submission" date="2016-10" db="EMBL/GenBank/DDBJ databases">
        <authorList>
            <person name="de Groot N.N."/>
        </authorList>
    </citation>
    <scope>NUCLEOTIDE SEQUENCE [LARGE SCALE GENOMIC DNA]</scope>
    <source>
        <strain evidence="3 4">ML2</strain>
    </source>
</reference>
<keyword evidence="4" id="KW-1185">Reference proteome</keyword>
<dbReference type="Gene3D" id="1.10.260.40">
    <property type="entry name" value="lambda repressor-like DNA-binding domains"/>
    <property type="match status" value="1"/>
</dbReference>
<dbReference type="InterPro" id="IPR050807">
    <property type="entry name" value="TransReg_Diox_bact_type"/>
</dbReference>